<organism evidence="8 9">
    <name type="scientific">Meganyctiphanes norvegica</name>
    <name type="common">Northern krill</name>
    <name type="synonym">Thysanopoda norvegica</name>
    <dbReference type="NCBI Taxonomy" id="48144"/>
    <lineage>
        <taxon>Eukaryota</taxon>
        <taxon>Metazoa</taxon>
        <taxon>Ecdysozoa</taxon>
        <taxon>Arthropoda</taxon>
        <taxon>Crustacea</taxon>
        <taxon>Multicrustacea</taxon>
        <taxon>Malacostraca</taxon>
        <taxon>Eumalacostraca</taxon>
        <taxon>Eucarida</taxon>
        <taxon>Euphausiacea</taxon>
        <taxon>Euphausiidae</taxon>
        <taxon>Meganyctiphanes</taxon>
    </lineage>
</organism>
<dbReference type="SUPFAM" id="SSF48371">
    <property type="entry name" value="ARM repeat"/>
    <property type="match status" value="1"/>
</dbReference>
<sequence length="995" mass="111109">MGLSPTVKELLVIKGCSLGQLKIIGQPKATNIHFWPGVIKNDFRRESLTKLTRLSQQLSSVILGVNHEIDINFLLKIKYDLKSGNILNPDGGSHQGCLDLRSTSTLDFFIVKKIMPKKGGKNDFPEKYTPLKAANIHRGVIVKSAYWRCLDIHIIDLMDWPDMTFMNQIVYGEMPFMNQIVYGEMPFMNQIVYGEMPFMNQIVYGEMPFMAMEKCLLCFHAVPLVLENVHSFDLVRKEDYDHLFMIYSIALGYFNFSSLGVISQMDSKILILLNIFGLLTHHHAVQGNSTELCSPNHGSQTSWVEPGGQASLMDKKVDVPMKIARMKIAEFLIYESAYNCPVSFSTRVKKADSECASNVPYTVDRYTNMLILKHSKEAVRASVCHTATVIANAFMHTGTTSDQFLRDNLDWLSRATNWAKMTATASLGVIHRGHEKEALSLMQAYLPKESNSPGYAESGSLYALGLIHANHGGNIIEYLLNQTKDATSDIIRHGGCLGLGLAAMGTQRTDVYEQLKYSLFQDDAVTGEAAGLAMGLVMLGSANEQAVSDMVNYARDTQHEKILRGLAQGIALTMYGQQDNADKLITELSEDKDAILRRAAMYTVAMAYCGTASTPAMKRLLHVAVSDVDNDVRRAAVEALGFLLFRSPDQIPSMVSLLSESYNPHVRYGAAMALGVACAGLGSKEALGLLEPLTNDPVNFVRQGALIASALVLIQHTESTCPKVKEFRTLYAKVIADKHEDSIAKFGAILAQGIIDAGGRNMTISLQSRTGHTSMTSVVGMFIFTQFWYWFPLAHFLSLAFTPTALIALTSELKMPKLQITSKAKPSTYGYPAPLEEKKKEVAEKVTAVLSITAKNKKKEDERKKKEKEEKMDVDKQKEEEEREKKEKEEKEKKEKEKEEEKKKKEEEKKKEEPNFDTLNNPARVMKPQLKVIHMTEGSRYQPVKDLLCGGIILMKDTKPEDSEELVQPVTALGPKTEEENEPEPPEPFKYVDED</sequence>
<reference evidence="8 9" key="1">
    <citation type="submission" date="2024-05" db="EMBL/GenBank/DDBJ databases">
        <authorList>
            <person name="Wallberg A."/>
        </authorList>
    </citation>
    <scope>NUCLEOTIDE SEQUENCE [LARGE SCALE GENOMIC DNA]</scope>
</reference>
<dbReference type="AlphaFoldDB" id="A0AAV2S447"/>
<feature type="non-terminal residue" evidence="8">
    <location>
        <position position="995"/>
    </location>
</feature>
<dbReference type="Pfam" id="PF01851">
    <property type="entry name" value="PC_rep"/>
    <property type="match status" value="3"/>
</dbReference>
<keyword evidence="4" id="KW-0647">Proteasome</keyword>
<keyword evidence="6" id="KW-0812">Transmembrane</keyword>
<evidence type="ECO:0000256" key="2">
    <source>
        <dbReference type="ARBA" id="ARBA00014929"/>
    </source>
</evidence>
<dbReference type="Gene3D" id="1.25.10.10">
    <property type="entry name" value="Leucine-rich Repeat Variant"/>
    <property type="match status" value="1"/>
</dbReference>
<feature type="region of interest" description="Disordered" evidence="5">
    <location>
        <begin position="855"/>
        <end position="924"/>
    </location>
</feature>
<dbReference type="GO" id="GO:0043161">
    <property type="term" value="P:proteasome-mediated ubiquitin-dependent protein catabolic process"/>
    <property type="evidence" value="ECO:0007669"/>
    <property type="project" value="TreeGrafter"/>
</dbReference>
<evidence type="ECO:0000256" key="6">
    <source>
        <dbReference type="SAM" id="Phobius"/>
    </source>
</evidence>
<dbReference type="Proteomes" id="UP001497623">
    <property type="component" value="Unassembled WGS sequence"/>
</dbReference>
<feature type="transmembrane region" description="Helical" evidence="6">
    <location>
        <begin position="787"/>
        <end position="809"/>
    </location>
</feature>
<proteinExistence type="inferred from homology"/>
<evidence type="ECO:0000256" key="3">
    <source>
        <dbReference type="ARBA" id="ARBA00022737"/>
    </source>
</evidence>
<evidence type="ECO:0000256" key="4">
    <source>
        <dbReference type="ARBA" id="ARBA00022942"/>
    </source>
</evidence>
<evidence type="ECO:0000313" key="8">
    <source>
        <dbReference type="EMBL" id="CAL4157776.1"/>
    </source>
</evidence>
<dbReference type="GO" id="GO:0034515">
    <property type="term" value="C:proteasome storage granule"/>
    <property type="evidence" value="ECO:0007669"/>
    <property type="project" value="TreeGrafter"/>
</dbReference>
<keyword evidence="3" id="KW-0677">Repeat</keyword>
<dbReference type="InterPro" id="IPR040623">
    <property type="entry name" value="RPN2_C"/>
</dbReference>
<feature type="domain" description="26S proteasome regulatory subunit RPN2 C-terminal" evidence="7">
    <location>
        <begin position="804"/>
        <end position="967"/>
    </location>
</feature>
<keyword evidence="6" id="KW-0472">Membrane</keyword>
<dbReference type="PANTHER" id="PTHR10943">
    <property type="entry name" value="26S PROTEASOME NON-ATPASE REGULATORY SUBUNIT"/>
    <property type="match status" value="1"/>
</dbReference>
<feature type="compositionally biased region" description="Basic and acidic residues" evidence="5">
    <location>
        <begin position="858"/>
        <end position="914"/>
    </location>
</feature>
<name>A0AAV2S447_MEGNR</name>
<dbReference type="EMBL" id="CAXKWB010042383">
    <property type="protein sequence ID" value="CAL4157776.1"/>
    <property type="molecule type" value="Genomic_DNA"/>
</dbReference>
<feature type="region of interest" description="Disordered" evidence="5">
    <location>
        <begin position="958"/>
        <end position="995"/>
    </location>
</feature>
<dbReference type="Pfam" id="PF18004">
    <property type="entry name" value="RPN2_C"/>
    <property type="match status" value="1"/>
</dbReference>
<keyword evidence="6" id="KW-1133">Transmembrane helix</keyword>
<protein>
    <recommendedName>
        <fullName evidence="2">26S proteasome non-ATPase regulatory subunit 1</fullName>
    </recommendedName>
</protein>
<comment type="caution">
    <text evidence="8">The sequence shown here is derived from an EMBL/GenBank/DDBJ whole genome shotgun (WGS) entry which is preliminary data.</text>
</comment>
<dbReference type="Pfam" id="PF13646">
    <property type="entry name" value="HEAT_2"/>
    <property type="match status" value="1"/>
</dbReference>
<evidence type="ECO:0000256" key="1">
    <source>
        <dbReference type="ARBA" id="ARBA00006308"/>
    </source>
</evidence>
<accession>A0AAV2S447</accession>
<dbReference type="GO" id="GO:0008540">
    <property type="term" value="C:proteasome regulatory particle, base subcomplex"/>
    <property type="evidence" value="ECO:0007669"/>
    <property type="project" value="TreeGrafter"/>
</dbReference>
<evidence type="ECO:0000259" key="7">
    <source>
        <dbReference type="Pfam" id="PF18004"/>
    </source>
</evidence>
<dbReference type="FunFam" id="1.25.10.10:FF:000017">
    <property type="entry name" value="26S proteasome non-ATPase regulatory subunit 1"/>
    <property type="match status" value="1"/>
</dbReference>
<dbReference type="GO" id="GO:0005634">
    <property type="term" value="C:nucleus"/>
    <property type="evidence" value="ECO:0007669"/>
    <property type="project" value="TreeGrafter"/>
</dbReference>
<dbReference type="InterPro" id="IPR011989">
    <property type="entry name" value="ARM-like"/>
</dbReference>
<gene>
    <name evidence="8" type="ORF">MNOR_LOCUS31983</name>
</gene>
<dbReference type="InterPro" id="IPR002015">
    <property type="entry name" value="Proteasome/cyclosome_rpt"/>
</dbReference>
<dbReference type="PANTHER" id="PTHR10943:SF2">
    <property type="entry name" value="26S PROTEASOME NON-ATPASE REGULATORY SUBUNIT 1"/>
    <property type="match status" value="1"/>
</dbReference>
<evidence type="ECO:0000256" key="5">
    <source>
        <dbReference type="SAM" id="MobiDB-lite"/>
    </source>
</evidence>
<keyword evidence="9" id="KW-1185">Reference proteome</keyword>
<dbReference type="InterPro" id="IPR016024">
    <property type="entry name" value="ARM-type_fold"/>
</dbReference>
<evidence type="ECO:0000313" key="9">
    <source>
        <dbReference type="Proteomes" id="UP001497623"/>
    </source>
</evidence>
<comment type="similarity">
    <text evidence="1">Belongs to the proteasome subunit S1 family.</text>
</comment>